<organism evidence="1 2">
    <name type="scientific">Peptoclostridium litorale DSM 5388</name>
    <dbReference type="NCBI Taxonomy" id="1121324"/>
    <lineage>
        <taxon>Bacteria</taxon>
        <taxon>Bacillati</taxon>
        <taxon>Bacillota</taxon>
        <taxon>Clostridia</taxon>
        <taxon>Peptostreptococcales</taxon>
        <taxon>Peptoclostridiaceae</taxon>
        <taxon>Peptoclostridium</taxon>
    </lineage>
</organism>
<dbReference type="OrthoDB" id="886754at2"/>
<proteinExistence type="predicted"/>
<accession>A0A069RGG4</accession>
<dbReference type="STRING" id="1121324.CLIT_8c00720"/>
<gene>
    <name evidence="1" type="ORF">CLIT_8c00720</name>
</gene>
<comment type="caution">
    <text evidence="1">The sequence shown here is derived from an EMBL/GenBank/DDBJ whole genome shotgun (WGS) entry which is preliminary data.</text>
</comment>
<dbReference type="eggNOG" id="ENOG503300D">
    <property type="taxonomic scope" value="Bacteria"/>
</dbReference>
<protein>
    <submittedName>
        <fullName evidence="1">HK97 family phage protein</fullName>
    </submittedName>
</protein>
<keyword evidence="2" id="KW-1185">Reference proteome</keyword>
<dbReference type="RefSeq" id="WP_038263258.1">
    <property type="nucleotide sequence ID" value="NZ_JJMM01000008.1"/>
</dbReference>
<sequence>MAEIKLEGMDELLNRLEQLGKKGAQIENNALKKAGEIVKESIESRAPKRTGKLKESIKVSKIKTKEGQKIVEVGPDGDGFYGKFLEFGTTKMAAQPFMGPGFEAVKDEAAEAIKEEIKKGLGL</sequence>
<dbReference type="EMBL" id="JJMM01000008">
    <property type="protein sequence ID" value="KDR95903.1"/>
    <property type="molecule type" value="Genomic_DNA"/>
</dbReference>
<dbReference type="AlphaFoldDB" id="A0A069RGG4"/>
<name>A0A069RGG4_PEPLI</name>
<evidence type="ECO:0000313" key="2">
    <source>
        <dbReference type="Proteomes" id="UP000027946"/>
    </source>
</evidence>
<reference evidence="1 2" key="1">
    <citation type="submission" date="2014-03" db="EMBL/GenBank/DDBJ databases">
        <title>Genome sequence of Clostridium litorale W6, DSM 5388.</title>
        <authorList>
            <person name="Poehlein A."/>
            <person name="Jagirdar A."/>
            <person name="Khonsari B."/>
            <person name="Chibani C.M."/>
            <person name="Gutierrez Gutierrez D.A."/>
            <person name="Davydova E."/>
            <person name="Alghaithi H.S."/>
            <person name="Nair K.P."/>
            <person name="Dhamotharan K."/>
            <person name="Chandran L."/>
            <person name="G W."/>
            <person name="Daniel R."/>
        </authorList>
    </citation>
    <scope>NUCLEOTIDE SEQUENCE [LARGE SCALE GENOMIC DNA]</scope>
    <source>
        <strain evidence="1 2">W6</strain>
    </source>
</reference>
<dbReference type="Pfam" id="PF04883">
    <property type="entry name" value="HK97-gp10_like"/>
    <property type="match status" value="1"/>
</dbReference>
<evidence type="ECO:0000313" key="1">
    <source>
        <dbReference type="EMBL" id="KDR95903.1"/>
    </source>
</evidence>
<dbReference type="Proteomes" id="UP000027946">
    <property type="component" value="Unassembled WGS sequence"/>
</dbReference>
<dbReference type="InterPro" id="IPR010064">
    <property type="entry name" value="HK97-gp10_tail"/>
</dbReference>
<dbReference type="NCBIfam" id="TIGR01725">
    <property type="entry name" value="phge_HK97_gp10"/>
    <property type="match status" value="1"/>
</dbReference>